<dbReference type="EMBL" id="CP019236">
    <property type="protein sequence ID" value="APW37892.1"/>
    <property type="molecule type" value="Genomic_DNA"/>
</dbReference>
<organism evidence="1 2">
    <name type="scientific">Rhodoferax koreensis</name>
    <dbReference type="NCBI Taxonomy" id="1842727"/>
    <lineage>
        <taxon>Bacteria</taxon>
        <taxon>Pseudomonadati</taxon>
        <taxon>Pseudomonadota</taxon>
        <taxon>Betaproteobacteria</taxon>
        <taxon>Burkholderiales</taxon>
        <taxon>Comamonadaceae</taxon>
        <taxon>Rhodoferax</taxon>
    </lineage>
</organism>
<dbReference type="Proteomes" id="UP000186609">
    <property type="component" value="Chromosome"/>
</dbReference>
<accession>A0A1P8JVW3</accession>
<evidence type="ECO:0000313" key="2">
    <source>
        <dbReference type="Proteomes" id="UP000186609"/>
    </source>
</evidence>
<proteinExistence type="predicted"/>
<gene>
    <name evidence="1" type="ORF">RD110_12365</name>
</gene>
<name>A0A1P8JVW3_9BURK</name>
<dbReference type="RefSeq" id="WP_076199771.1">
    <property type="nucleotide sequence ID" value="NZ_CP019236.1"/>
</dbReference>
<dbReference type="Gene3D" id="6.10.280.50">
    <property type="match status" value="1"/>
</dbReference>
<dbReference type="AlphaFoldDB" id="A0A1P8JVW3"/>
<dbReference type="InterPro" id="IPR038444">
    <property type="entry name" value="DUF465_sf"/>
</dbReference>
<sequence>MELLNHDLAHEFPHLVGKMRSLKLSSSRFLHLFNEYDELNNGITKIEQDGSAIADEALEDMKKKRLKVKDDIYQMLIAK</sequence>
<dbReference type="Pfam" id="PF04325">
    <property type="entry name" value="DUF465"/>
    <property type="match status" value="1"/>
</dbReference>
<protein>
    <submittedName>
        <fullName evidence="1">GTP-binding protein</fullName>
    </submittedName>
</protein>
<keyword evidence="2" id="KW-1185">Reference proteome</keyword>
<dbReference type="InterPro" id="IPR007420">
    <property type="entry name" value="DUF465"/>
</dbReference>
<evidence type="ECO:0000313" key="1">
    <source>
        <dbReference type="EMBL" id="APW37892.1"/>
    </source>
</evidence>
<dbReference type="STRING" id="1842727.RD110_12365"/>
<dbReference type="KEGG" id="rhy:RD110_12365"/>
<reference evidence="1 2" key="1">
    <citation type="submission" date="2017-01" db="EMBL/GenBank/DDBJ databases">
        <authorList>
            <person name="Mah S.A."/>
            <person name="Swanson W.J."/>
            <person name="Moy G.W."/>
            <person name="Vacquier V.D."/>
        </authorList>
    </citation>
    <scope>NUCLEOTIDE SEQUENCE [LARGE SCALE GENOMIC DNA]</scope>
    <source>
        <strain evidence="1 2">DCY110</strain>
    </source>
</reference>
<dbReference type="OrthoDB" id="5616367at2"/>